<keyword evidence="4" id="KW-0436">Ligase</keyword>
<comment type="similarity">
    <text evidence="1">Belongs to the 5-formyltetrahydrofolate cyclo-ligase family.</text>
</comment>
<evidence type="ECO:0000256" key="1">
    <source>
        <dbReference type="ARBA" id="ARBA00010638"/>
    </source>
</evidence>
<sequence length="195" mass="22118">MNTIHQLKHKLRKEVLDARIALPPHVVAEKSARIIQTLLKLDEYRYASTIMTYLDFRNEVQTGELVKRVMADGKRVAVPLTDPASGMLTPSSLSFYPDELEPGAWGILEPKPRCVRPLDPSELDLIVVPGVAFDRRGNRLGYGGGFYDRFLLRTGPETFYVSPAYEMQLCDSVPRSSQDVRMHCLITEERIIRIS</sequence>
<dbReference type="Gene3D" id="3.40.50.10420">
    <property type="entry name" value="NagB/RpiA/CoA transferase-like"/>
    <property type="match status" value="1"/>
</dbReference>
<dbReference type="InterPro" id="IPR037171">
    <property type="entry name" value="NagB/RpiA_transferase-like"/>
</dbReference>
<dbReference type="PIRSF" id="PIRSF006806">
    <property type="entry name" value="FTHF_cligase"/>
    <property type="match status" value="1"/>
</dbReference>
<evidence type="ECO:0000256" key="3">
    <source>
        <dbReference type="ARBA" id="ARBA00022840"/>
    </source>
</evidence>
<gene>
    <name evidence="4" type="primary">folN</name>
    <name evidence="4" type="ORF">SCFA_3870003</name>
</gene>
<dbReference type="InterPro" id="IPR002698">
    <property type="entry name" value="FTHF_cligase"/>
</dbReference>
<dbReference type="PANTHER" id="PTHR23407">
    <property type="entry name" value="ATPASE INHIBITOR/5-FORMYLTETRAHYDROFOLATE CYCLO-LIGASE"/>
    <property type="match status" value="1"/>
</dbReference>
<organism evidence="4">
    <name type="scientific">anaerobic digester metagenome</name>
    <dbReference type="NCBI Taxonomy" id="1263854"/>
    <lineage>
        <taxon>unclassified sequences</taxon>
        <taxon>metagenomes</taxon>
        <taxon>ecological metagenomes</taxon>
    </lineage>
</organism>
<accession>A0A485M6R8</accession>
<evidence type="ECO:0000256" key="2">
    <source>
        <dbReference type="ARBA" id="ARBA00022741"/>
    </source>
</evidence>
<dbReference type="PANTHER" id="PTHR23407:SF1">
    <property type="entry name" value="5-FORMYLTETRAHYDROFOLATE CYCLO-LIGASE"/>
    <property type="match status" value="1"/>
</dbReference>
<dbReference type="Pfam" id="PF01812">
    <property type="entry name" value="5-FTHF_cyc-lig"/>
    <property type="match status" value="1"/>
</dbReference>
<keyword evidence="2" id="KW-0547">Nucleotide-binding</keyword>
<proteinExistence type="inferred from homology"/>
<dbReference type="GO" id="GO:0030272">
    <property type="term" value="F:5-formyltetrahydrofolate cyclo-ligase activity"/>
    <property type="evidence" value="ECO:0007669"/>
    <property type="project" value="UniProtKB-EC"/>
</dbReference>
<dbReference type="InterPro" id="IPR024185">
    <property type="entry name" value="FTHF_cligase-like_sf"/>
</dbReference>
<dbReference type="EC" id="6.3.3.2" evidence="4"/>
<dbReference type="GO" id="GO:0005524">
    <property type="term" value="F:ATP binding"/>
    <property type="evidence" value="ECO:0007669"/>
    <property type="project" value="UniProtKB-KW"/>
</dbReference>
<keyword evidence="3" id="KW-0067">ATP-binding</keyword>
<dbReference type="GO" id="GO:0009396">
    <property type="term" value="P:folic acid-containing compound biosynthetic process"/>
    <property type="evidence" value="ECO:0007669"/>
    <property type="project" value="TreeGrafter"/>
</dbReference>
<reference evidence="4" key="1">
    <citation type="submission" date="2019-03" db="EMBL/GenBank/DDBJ databases">
        <authorList>
            <person name="Hao L."/>
        </authorList>
    </citation>
    <scope>NUCLEOTIDE SEQUENCE</scope>
</reference>
<protein>
    <submittedName>
        <fullName evidence="4">5-formyltetrahydrofolate cyclo-ligase</fullName>
        <ecNumber evidence="4">6.3.3.2</ecNumber>
    </submittedName>
</protein>
<dbReference type="GO" id="GO:0035999">
    <property type="term" value="P:tetrahydrofolate interconversion"/>
    <property type="evidence" value="ECO:0007669"/>
    <property type="project" value="TreeGrafter"/>
</dbReference>
<evidence type="ECO:0000313" key="4">
    <source>
        <dbReference type="EMBL" id="VFU18036.1"/>
    </source>
</evidence>
<name>A0A485M6R8_9ZZZZ</name>
<dbReference type="EMBL" id="CAADRN010000320">
    <property type="protein sequence ID" value="VFU18036.1"/>
    <property type="molecule type" value="Genomic_DNA"/>
</dbReference>
<dbReference type="SUPFAM" id="SSF100950">
    <property type="entry name" value="NagB/RpiA/CoA transferase-like"/>
    <property type="match status" value="1"/>
</dbReference>
<dbReference type="NCBIfam" id="TIGR02727">
    <property type="entry name" value="MTHFS_bact"/>
    <property type="match status" value="1"/>
</dbReference>
<dbReference type="AlphaFoldDB" id="A0A485M6R8"/>